<feature type="region of interest" description="Disordered" evidence="8">
    <location>
        <begin position="199"/>
        <end position="233"/>
    </location>
</feature>
<comment type="function">
    <text evidence="7">Functions as a component of the nuclear pore complex (NPC).</text>
</comment>
<evidence type="ECO:0000256" key="3">
    <source>
        <dbReference type="ARBA" id="ARBA00022927"/>
    </source>
</evidence>
<sequence length="1114" mass="124276">METPSTYAAGGLDDDDDETARAFAAISQQLDQWTSPRLKQQQQQPQQPHIESWSDEHDDDDDDDEEEPAPPASYSYERNPLDWWNRELVSPAADQQDDDMMIAPNSSQLRVTRTSSAKKSSSMTGTPQKRSTVERAATPIMSNSSKKNKIPSKYADSLTKGGSLMRNLDNNDQDNNNNNNDSSLMMEDDDDMMSVNVQSPWAQQQQQQSSSSSRKPTTPQNYWGAPPTPRALPSFRNQQYEYRRYHDGLLAFLKARRSLSDRIDMDREEQALDTAMMMITNSDNDNTTSSSSKLAHEETMAELEFLKTLKLLCWERSDLREGNFWAVVAELRTLGLAALVWADDPGSLRQSVKASTAFFEINAMNVSSTPKELLEDMAGSATGVPLILLRRKRILTALEHCFNQLVSKETNASVSISTRNSNNSDDDTNLGERSPRHMENVMKSCLSLCLAGRLQDARVLLRKAGQPWMAAKLGGGVPAGFNKVVADDNQTVEMVKVGNVNRPLWKRQIWTLSQKMNKSSDALPEEAAIHSLLANDYRSAMENPALRSWEKGLYAILHAVWGRSEDEQLHLHNNHRRQSRPPFPGTLYEDCERAQLQATSELANLSEQGVIDMLASFDNSSRGGLDNLCQAISALLVGSSALSNYLIQETETLTNSDAEEPEDMVSRLRFVTHVLLYLDSLTACTTPVSLPGIQDAKDQALFAYVDHLANHEELWHFLVLYASLLPEHVITSYFPTLLVRVEGAEERRIMVQQTRELLPRLDLTLLKVVVRSILAEEDDIMTSGGREDAANNVPSRSDIRKMKAIQWLCFYPEHAGDALIAANILLRKFAAQNKLASAAMFLQDFLPAGVISVAMSSTEVNKEDNVEAVAENEIYQALVGRAKTEHVSFQSYLKAFRAVEEWRLVIGSTPASGSAVDDKVDSSALNEREQSIAKSMERREVILQKRKVSHMIVEAADTATKDIMRVLVHDGGWLADSDADTGFKDNTTEGATRRQEIRALRSRMLPYAVKLYTEVCQETALWMWNSLLDGSPVLGSSPKEVLEALDQNASMDGDDIASTVPPISPRYWTHDALELAEIVSSDEFLVAEAFGAADLKEMLNKLSDISLEDLTYTT</sequence>
<evidence type="ECO:0000313" key="10">
    <source>
        <dbReference type="Proteomes" id="UP001153069"/>
    </source>
</evidence>
<evidence type="ECO:0000313" key="9">
    <source>
        <dbReference type="EMBL" id="CAB9502683.1"/>
    </source>
</evidence>
<gene>
    <name evidence="9" type="ORF">SEMRO_143_G066570.1</name>
</gene>
<keyword evidence="10" id="KW-1185">Reference proteome</keyword>
<organism evidence="9 10">
    <name type="scientific">Seminavis robusta</name>
    <dbReference type="NCBI Taxonomy" id="568900"/>
    <lineage>
        <taxon>Eukaryota</taxon>
        <taxon>Sar</taxon>
        <taxon>Stramenopiles</taxon>
        <taxon>Ochrophyta</taxon>
        <taxon>Bacillariophyta</taxon>
        <taxon>Bacillariophyceae</taxon>
        <taxon>Bacillariophycidae</taxon>
        <taxon>Naviculales</taxon>
        <taxon>Naviculaceae</taxon>
        <taxon>Seminavis</taxon>
    </lineage>
</organism>
<dbReference type="GO" id="GO:0006606">
    <property type="term" value="P:protein import into nucleus"/>
    <property type="evidence" value="ECO:0007669"/>
    <property type="project" value="TreeGrafter"/>
</dbReference>
<dbReference type="PANTHER" id="PTHR13003">
    <property type="entry name" value="NUP107-RELATED"/>
    <property type="match status" value="1"/>
</dbReference>
<dbReference type="GO" id="GO:0031965">
    <property type="term" value="C:nuclear membrane"/>
    <property type="evidence" value="ECO:0007669"/>
    <property type="project" value="UniProtKB-SubCell"/>
</dbReference>
<keyword evidence="3" id="KW-0653">Protein transport</keyword>
<dbReference type="GO" id="GO:0006406">
    <property type="term" value="P:mRNA export from nucleus"/>
    <property type="evidence" value="ECO:0007669"/>
    <property type="project" value="TreeGrafter"/>
</dbReference>
<keyword evidence="6 7" id="KW-0539">Nucleus</keyword>
<evidence type="ECO:0000256" key="7">
    <source>
        <dbReference type="RuleBase" id="RU365072"/>
    </source>
</evidence>
<evidence type="ECO:0000256" key="8">
    <source>
        <dbReference type="SAM" id="MobiDB-lite"/>
    </source>
</evidence>
<comment type="similarity">
    <text evidence="7">Belongs to the nucleoporin Nup84/Nup107 family.</text>
</comment>
<keyword evidence="1 7" id="KW-0813">Transport</keyword>
<dbReference type="InterPro" id="IPR007252">
    <property type="entry name" value="Nup84/Nup107"/>
</dbReference>
<comment type="subunit">
    <text evidence="7">Part of the nuclear pore complex (NPC).</text>
</comment>
<protein>
    <recommendedName>
        <fullName evidence="7">Nuclear pore complex protein</fullName>
    </recommendedName>
</protein>
<dbReference type="Proteomes" id="UP001153069">
    <property type="component" value="Unassembled WGS sequence"/>
</dbReference>
<comment type="caution">
    <text evidence="9">The sequence shown here is derived from an EMBL/GenBank/DDBJ whole genome shotgun (WGS) entry which is preliminary data.</text>
</comment>
<evidence type="ECO:0000256" key="4">
    <source>
        <dbReference type="ARBA" id="ARBA00023010"/>
    </source>
</evidence>
<keyword evidence="5 7" id="KW-0906">Nuclear pore complex</keyword>
<feature type="compositionally biased region" description="Low complexity" evidence="8">
    <location>
        <begin position="203"/>
        <end position="213"/>
    </location>
</feature>
<reference evidence="9" key="1">
    <citation type="submission" date="2020-06" db="EMBL/GenBank/DDBJ databases">
        <authorList>
            <consortium name="Plant Systems Biology data submission"/>
        </authorList>
    </citation>
    <scope>NUCLEOTIDE SEQUENCE</scope>
    <source>
        <strain evidence="9">D6</strain>
    </source>
</reference>
<dbReference type="EMBL" id="CAICTM010000142">
    <property type="protein sequence ID" value="CAB9502683.1"/>
    <property type="molecule type" value="Genomic_DNA"/>
</dbReference>
<dbReference type="PANTHER" id="PTHR13003:SF2">
    <property type="entry name" value="NUCLEAR PORE COMPLEX PROTEIN NUP107"/>
    <property type="match status" value="1"/>
</dbReference>
<keyword evidence="7" id="KW-0472">Membrane</keyword>
<feature type="compositionally biased region" description="Acidic residues" evidence="8">
    <location>
        <begin position="56"/>
        <end position="68"/>
    </location>
</feature>
<comment type="subcellular location">
    <subcellularLocation>
        <location evidence="7">Nucleus</location>
        <location evidence="7">Nuclear pore complex</location>
    </subcellularLocation>
    <subcellularLocation>
        <location evidence="7">Nucleus membrane</location>
    </subcellularLocation>
</comment>
<dbReference type="GO" id="GO:0031080">
    <property type="term" value="C:nuclear pore outer ring"/>
    <property type="evidence" value="ECO:0007669"/>
    <property type="project" value="TreeGrafter"/>
</dbReference>
<feature type="compositionally biased region" description="Low complexity" evidence="8">
    <location>
        <begin position="164"/>
        <end position="185"/>
    </location>
</feature>
<evidence type="ECO:0000256" key="5">
    <source>
        <dbReference type="ARBA" id="ARBA00023132"/>
    </source>
</evidence>
<dbReference type="Gene3D" id="1.10.3450.20">
    <property type="match status" value="1"/>
</dbReference>
<proteinExistence type="inferred from homology"/>
<dbReference type="AlphaFoldDB" id="A0A9N8DGQ0"/>
<evidence type="ECO:0000256" key="1">
    <source>
        <dbReference type="ARBA" id="ARBA00022448"/>
    </source>
</evidence>
<feature type="compositionally biased region" description="Polar residues" evidence="8">
    <location>
        <begin position="104"/>
        <end position="130"/>
    </location>
</feature>
<dbReference type="GO" id="GO:0017056">
    <property type="term" value="F:structural constituent of nuclear pore"/>
    <property type="evidence" value="ECO:0007669"/>
    <property type="project" value="UniProtKB-UniRule"/>
</dbReference>
<dbReference type="Gene3D" id="1.20.190.50">
    <property type="match status" value="1"/>
</dbReference>
<evidence type="ECO:0000256" key="2">
    <source>
        <dbReference type="ARBA" id="ARBA00022816"/>
    </source>
</evidence>
<feature type="region of interest" description="Disordered" evidence="8">
    <location>
        <begin position="413"/>
        <end position="434"/>
    </location>
</feature>
<keyword evidence="2" id="KW-0509">mRNA transport</keyword>
<evidence type="ECO:0000256" key="6">
    <source>
        <dbReference type="ARBA" id="ARBA00023242"/>
    </source>
</evidence>
<dbReference type="GO" id="GO:0000973">
    <property type="term" value="P:post-transcriptional tethering of RNA polymerase II gene DNA at nuclear periphery"/>
    <property type="evidence" value="ECO:0007669"/>
    <property type="project" value="TreeGrafter"/>
</dbReference>
<dbReference type="Pfam" id="PF04121">
    <property type="entry name" value="Nup84_Nup100"/>
    <property type="match status" value="1"/>
</dbReference>
<accession>A0A9N8DGQ0</accession>
<keyword evidence="4 7" id="KW-0811">Translocation</keyword>
<name>A0A9N8DGQ0_9STRA</name>
<dbReference type="OrthoDB" id="48343at2759"/>
<feature type="region of interest" description="Disordered" evidence="8">
    <location>
        <begin position="31"/>
        <end position="187"/>
    </location>
</feature>